<evidence type="ECO:0000313" key="1">
    <source>
        <dbReference type="EMBL" id="GFS88546.1"/>
    </source>
</evidence>
<dbReference type="OrthoDB" id="5977368at2759"/>
<reference evidence="1" key="1">
    <citation type="submission" date="2020-08" db="EMBL/GenBank/DDBJ databases">
        <title>Multicomponent nature underlies the extraordinary mechanical properties of spider dragline silk.</title>
        <authorList>
            <person name="Kono N."/>
            <person name="Nakamura H."/>
            <person name="Mori M."/>
            <person name="Yoshida Y."/>
            <person name="Ohtoshi R."/>
            <person name="Malay A.D."/>
            <person name="Moran D.A.P."/>
            <person name="Tomita M."/>
            <person name="Numata K."/>
            <person name="Arakawa K."/>
        </authorList>
    </citation>
    <scope>NUCLEOTIDE SEQUENCE</scope>
</reference>
<proteinExistence type="predicted"/>
<dbReference type="Proteomes" id="UP000887013">
    <property type="component" value="Unassembled WGS sequence"/>
</dbReference>
<comment type="caution">
    <text evidence="1">The sequence shown here is derived from an EMBL/GenBank/DDBJ whole genome shotgun (WGS) entry which is preliminary data.</text>
</comment>
<dbReference type="PANTHER" id="PTHR47331">
    <property type="entry name" value="PHD-TYPE DOMAIN-CONTAINING PROTEIN"/>
    <property type="match status" value="1"/>
</dbReference>
<dbReference type="AlphaFoldDB" id="A0A8X6N177"/>
<dbReference type="EMBL" id="BMAW01004382">
    <property type="protein sequence ID" value="GFS88546.1"/>
    <property type="molecule type" value="Genomic_DNA"/>
</dbReference>
<organism evidence="1 2">
    <name type="scientific">Nephila pilipes</name>
    <name type="common">Giant wood spider</name>
    <name type="synonym">Nephila maculata</name>
    <dbReference type="NCBI Taxonomy" id="299642"/>
    <lineage>
        <taxon>Eukaryota</taxon>
        <taxon>Metazoa</taxon>
        <taxon>Ecdysozoa</taxon>
        <taxon>Arthropoda</taxon>
        <taxon>Chelicerata</taxon>
        <taxon>Arachnida</taxon>
        <taxon>Araneae</taxon>
        <taxon>Araneomorphae</taxon>
        <taxon>Entelegynae</taxon>
        <taxon>Araneoidea</taxon>
        <taxon>Nephilidae</taxon>
        <taxon>Nephila</taxon>
    </lineage>
</organism>
<accession>A0A8X6N177</accession>
<gene>
    <name evidence="1" type="primary">AVEN_115538_1</name>
    <name evidence="1" type="ORF">NPIL_468931</name>
</gene>
<name>A0A8X6N177_NEPPI</name>
<keyword evidence="2" id="KW-1185">Reference proteome</keyword>
<sequence>MVYLDPEIGIVIRNRALRVVFNGSQKTYLNISLNGALNKGGVIQEDLFSIMLNTSAVRHMFRQIEINQEERHFQKLLWAQSPNEPAQIYKLKIVTYGTTPACYLSTRVLKQFAIDEKDNYPIASNIVLKTFI</sequence>
<protein>
    <submittedName>
        <fullName evidence="1">Uncharacterized protein</fullName>
    </submittedName>
</protein>
<evidence type="ECO:0000313" key="2">
    <source>
        <dbReference type="Proteomes" id="UP000887013"/>
    </source>
</evidence>